<gene>
    <name evidence="1" type="ORF">DC28_13380</name>
</gene>
<dbReference type="InterPro" id="IPR053728">
    <property type="entry name" value="Alginate_Permeability_Chnl"/>
</dbReference>
<reference evidence="1 2" key="1">
    <citation type="submission" date="2014-05" db="EMBL/GenBank/DDBJ databases">
        <title>De novo Genome Sequence of Spirocheata sp.</title>
        <authorList>
            <person name="Shivani Y."/>
            <person name="Subhash Y."/>
            <person name="Tushar L."/>
            <person name="Sasikala C."/>
            <person name="Ramana C.V."/>
        </authorList>
    </citation>
    <scope>NUCLEOTIDE SEQUENCE [LARGE SCALE GENOMIC DNA]</scope>
    <source>
        <strain evidence="1 2">JC230</strain>
    </source>
</reference>
<evidence type="ECO:0000313" key="1">
    <source>
        <dbReference type="EMBL" id="KGE70929.1"/>
    </source>
</evidence>
<dbReference type="STRING" id="1480694.DC28_13380"/>
<dbReference type="Gene3D" id="2.40.160.100">
    <property type="match status" value="1"/>
</dbReference>
<accession>A0A098QTA0</accession>
<dbReference type="eggNOG" id="ENOG502ZGXY">
    <property type="taxonomic scope" value="Bacteria"/>
</dbReference>
<dbReference type="EMBL" id="JNUP01000071">
    <property type="protein sequence ID" value="KGE70929.1"/>
    <property type="molecule type" value="Genomic_DNA"/>
</dbReference>
<dbReference type="RefSeq" id="WP_037549511.1">
    <property type="nucleotide sequence ID" value="NZ_JNUP01000071.1"/>
</dbReference>
<dbReference type="OrthoDB" id="367305at2"/>
<evidence type="ECO:0000313" key="2">
    <source>
        <dbReference type="Proteomes" id="UP000029692"/>
    </source>
</evidence>
<proteinExistence type="predicted"/>
<sequence length="464" mass="49041">MKRILFSVICLLVLGVPAFSEIGLSLDLGTGMRFDKSEFTPSTKATFFLNESASEALNFDLRLGFNGAWTAGLDVPEADPIHPLLYLSIDSLALSGQTYSSESGDGFSYRVGRFAHSEPSGRVFSGTLDGFSLGFETGAVTTGITLGYTGLVFKNASGIMMSYADLLRAGDSTKILGSPRVIGAVRMALPPLANQSITLHALIQEDLTALTDGQAPESAIRNEDGSLITEGDPVQSFKGGSLNTFYAGLGVRGPILPTLYYNAGMVYGGGSVLSNNGQDVYKNAALHSLGLYGRLSFFTPQFLSGAYNLVVSYASGDADTESVWGVNGTGSASQFTPVAGPSFGMVFSPAFSNLLVIQLDGGIKPFQNLRFLGSDKLQMQLKLFGFIRPTLGAVSETDIVVGDGHNYLGTEADLMINYRPFSDLGISLGTGLFFGNTESFVVDGEGAVVSAVRAALRLDVSFTM</sequence>
<name>A0A098QTA0_9SPIO</name>
<comment type="caution">
    <text evidence="1">The sequence shown here is derived from an EMBL/GenBank/DDBJ whole genome shotgun (WGS) entry which is preliminary data.</text>
</comment>
<evidence type="ECO:0008006" key="3">
    <source>
        <dbReference type="Google" id="ProtNLM"/>
    </source>
</evidence>
<dbReference type="AlphaFoldDB" id="A0A098QTA0"/>
<keyword evidence="2" id="KW-1185">Reference proteome</keyword>
<protein>
    <recommendedName>
        <fullName evidence="3">Alginate export domain-containing protein</fullName>
    </recommendedName>
</protein>
<organism evidence="1 2">
    <name type="scientific">Spirochaeta lutea</name>
    <dbReference type="NCBI Taxonomy" id="1480694"/>
    <lineage>
        <taxon>Bacteria</taxon>
        <taxon>Pseudomonadati</taxon>
        <taxon>Spirochaetota</taxon>
        <taxon>Spirochaetia</taxon>
        <taxon>Spirochaetales</taxon>
        <taxon>Spirochaetaceae</taxon>
        <taxon>Spirochaeta</taxon>
    </lineage>
</organism>
<dbReference type="Proteomes" id="UP000029692">
    <property type="component" value="Unassembled WGS sequence"/>
</dbReference>